<gene>
    <name evidence="1" type="ORF">OWV82_012890</name>
</gene>
<keyword evidence="1" id="KW-0808">Transferase</keyword>
<organism evidence="1 2">
    <name type="scientific">Melia azedarach</name>
    <name type="common">Chinaberry tree</name>
    <dbReference type="NCBI Taxonomy" id="155640"/>
    <lineage>
        <taxon>Eukaryota</taxon>
        <taxon>Viridiplantae</taxon>
        <taxon>Streptophyta</taxon>
        <taxon>Embryophyta</taxon>
        <taxon>Tracheophyta</taxon>
        <taxon>Spermatophyta</taxon>
        <taxon>Magnoliopsida</taxon>
        <taxon>eudicotyledons</taxon>
        <taxon>Gunneridae</taxon>
        <taxon>Pentapetalae</taxon>
        <taxon>rosids</taxon>
        <taxon>malvids</taxon>
        <taxon>Sapindales</taxon>
        <taxon>Meliaceae</taxon>
        <taxon>Melia</taxon>
    </lineage>
</organism>
<evidence type="ECO:0000313" key="1">
    <source>
        <dbReference type="EMBL" id="KAJ4714393.1"/>
    </source>
</evidence>
<sequence>MGTDVAEVVETLPYPSSFKVHRGMCTELMKLLERTAKIFPEIEAARPRCSSGVQALCLLNSAIEKSKLLLQYCSEASKLYLAITADAIVSRCQRSRNLLEQSLSQIQNMVPVMLAVVISQIIDDLRAATFSLDSSDEEAGQAVRQLLQQGASSTESLELSEIKVLQFAASRLCLTSPKAILIEKRSIKKLLDKVGDNDQSKGKVLKYLLYLLKKYGNSIKGEHKGNAYAEEDVSFSVCNQSFEPESHVGYGKYEAQTDILSRTIPPAEFKCPLSLRLMYDPVIIESGQTFERMWIQKWFDEGNDTCPKTKMKLAHQSLTPNAVVKDLISKWCVKYGIAVSEPSTQRETLHSWDTSSTSISSFGSSINDLNLPLDVSNISLGSLDTSYSSDTSFNKIADGSNLMPVQTNDDYHRYQASTKKNEADLCGLAELNWEHQCKVIEDAESRLIHNNQASCSLSSTDFVEPLIRFLRDAQNLHDVSAQRIGSRLLLAFVSKNRREIPCLHEDVFCLLASLLHTEVTEETLAILEVLSNYTFCRSKIIACGALGSILNILDSRNGEFQKRGIKILHNLLSENDIRLHVTLSECISKLVPFLKDTALAGHCLVILKNMCDSEDARVCIAEARGCLPSVAELLEIGSQEDQEHAVAILLSLCSQRLQYCELAMNEGVIPSLVSISINGNDKAKVSALELLRQLRDVQYCDEQECFGSRIDTSKDASSHPKEKKTSSKASGIFARKFPMFSKTQFSRSKKGEMKLGF</sequence>
<proteinExistence type="predicted"/>
<dbReference type="EMBL" id="CM051400">
    <property type="protein sequence ID" value="KAJ4714393.1"/>
    <property type="molecule type" value="Genomic_DNA"/>
</dbReference>
<name>A0ACC1XSR6_MELAZ</name>
<dbReference type="Proteomes" id="UP001164539">
    <property type="component" value="Chromosome 7"/>
</dbReference>
<protein>
    <submittedName>
        <fullName evidence="1">RING-type E3 ubiquitin transferase</fullName>
    </submittedName>
</protein>
<keyword evidence="2" id="KW-1185">Reference proteome</keyword>
<reference evidence="1 2" key="1">
    <citation type="journal article" date="2023" name="Science">
        <title>Complex scaffold remodeling in plant triterpene biosynthesis.</title>
        <authorList>
            <person name="De La Pena R."/>
            <person name="Hodgson H."/>
            <person name="Liu J.C."/>
            <person name="Stephenson M.J."/>
            <person name="Martin A.C."/>
            <person name="Owen C."/>
            <person name="Harkess A."/>
            <person name="Leebens-Mack J."/>
            <person name="Jimenez L.E."/>
            <person name="Osbourn A."/>
            <person name="Sattely E.S."/>
        </authorList>
    </citation>
    <scope>NUCLEOTIDE SEQUENCE [LARGE SCALE GENOMIC DNA]</scope>
    <source>
        <strain evidence="2">cv. JPN11</strain>
        <tissue evidence="1">Leaf</tissue>
    </source>
</reference>
<evidence type="ECO:0000313" key="2">
    <source>
        <dbReference type="Proteomes" id="UP001164539"/>
    </source>
</evidence>
<accession>A0ACC1XSR6</accession>
<comment type="caution">
    <text evidence="1">The sequence shown here is derived from an EMBL/GenBank/DDBJ whole genome shotgun (WGS) entry which is preliminary data.</text>
</comment>